<feature type="region of interest" description="Disordered" evidence="1">
    <location>
        <begin position="1"/>
        <end position="43"/>
    </location>
</feature>
<protein>
    <submittedName>
        <fullName evidence="2">Uncharacterized protein</fullName>
    </submittedName>
</protein>
<accession>A0A835A1W6</accession>
<dbReference type="EMBL" id="JACEFO010003096">
    <property type="protein sequence ID" value="KAF8644439.1"/>
    <property type="molecule type" value="Genomic_DNA"/>
</dbReference>
<reference evidence="2" key="1">
    <citation type="submission" date="2020-07" db="EMBL/GenBank/DDBJ databases">
        <title>Genome sequence and genetic diversity analysis of an under-domesticated orphan crop, white fonio (Digitaria exilis).</title>
        <authorList>
            <person name="Bennetzen J.L."/>
            <person name="Chen S."/>
            <person name="Ma X."/>
            <person name="Wang X."/>
            <person name="Yssel A.E.J."/>
            <person name="Chaluvadi S.R."/>
            <person name="Johnson M."/>
            <person name="Gangashetty P."/>
            <person name="Hamidou F."/>
            <person name="Sanogo M.D."/>
            <person name="Zwaenepoel A."/>
            <person name="Wallace J."/>
            <person name="Van De Peer Y."/>
            <person name="Van Deynze A."/>
        </authorList>
    </citation>
    <scope>NUCLEOTIDE SEQUENCE</scope>
    <source>
        <tissue evidence="2">Leaves</tissue>
    </source>
</reference>
<gene>
    <name evidence="2" type="ORF">HU200_066477</name>
</gene>
<evidence type="ECO:0000256" key="1">
    <source>
        <dbReference type="SAM" id="MobiDB-lite"/>
    </source>
</evidence>
<feature type="compositionally biased region" description="Basic residues" evidence="1">
    <location>
        <begin position="1"/>
        <end position="17"/>
    </location>
</feature>
<name>A0A835A1W6_9POAL</name>
<dbReference type="Proteomes" id="UP000636709">
    <property type="component" value="Unassembled WGS sequence"/>
</dbReference>
<keyword evidence="3" id="KW-1185">Reference proteome</keyword>
<evidence type="ECO:0000313" key="2">
    <source>
        <dbReference type="EMBL" id="KAF8644439.1"/>
    </source>
</evidence>
<comment type="caution">
    <text evidence="2">The sequence shown here is derived from an EMBL/GenBank/DDBJ whole genome shotgun (WGS) entry which is preliminary data.</text>
</comment>
<organism evidence="2 3">
    <name type="scientific">Digitaria exilis</name>
    <dbReference type="NCBI Taxonomy" id="1010633"/>
    <lineage>
        <taxon>Eukaryota</taxon>
        <taxon>Viridiplantae</taxon>
        <taxon>Streptophyta</taxon>
        <taxon>Embryophyta</taxon>
        <taxon>Tracheophyta</taxon>
        <taxon>Spermatophyta</taxon>
        <taxon>Magnoliopsida</taxon>
        <taxon>Liliopsida</taxon>
        <taxon>Poales</taxon>
        <taxon>Poaceae</taxon>
        <taxon>PACMAD clade</taxon>
        <taxon>Panicoideae</taxon>
        <taxon>Panicodae</taxon>
        <taxon>Paniceae</taxon>
        <taxon>Anthephorinae</taxon>
        <taxon>Digitaria</taxon>
    </lineage>
</organism>
<proteinExistence type="predicted"/>
<sequence length="153" mass="17565">MVSSFRHSRNGHSKRSASHTNSCDGASQKTTADNPSKRIKETRPICSLQPVKERERKQGCLTKLKMPVHGRKVLLKPLGDMQFEYLDRRGASYKYTSQLGSLSRENTQAWCRTRMSTMQSLGRVQHLSGLITFYPKRITWDKQQVIVCFQNFG</sequence>
<feature type="compositionally biased region" description="Polar residues" evidence="1">
    <location>
        <begin position="18"/>
        <end position="34"/>
    </location>
</feature>
<dbReference type="OrthoDB" id="719641at2759"/>
<dbReference type="AlphaFoldDB" id="A0A835A1W6"/>
<evidence type="ECO:0000313" key="3">
    <source>
        <dbReference type="Proteomes" id="UP000636709"/>
    </source>
</evidence>